<evidence type="ECO:0000256" key="6">
    <source>
        <dbReference type="ARBA" id="ARBA00023136"/>
    </source>
</evidence>
<dbReference type="EMBL" id="HBIO01016620">
    <property type="protein sequence ID" value="CAE0467951.1"/>
    <property type="molecule type" value="Transcribed_RNA"/>
</dbReference>
<sequence>MTIISRKKKRNNCGSMRSTKLLLTFTFCMIAMFYLPYKYMIQEGSIDDKIIKNKQHMPIVQPMITEHQTPPKLNNNDEKPTSTPNYHTVFSTDCSGYQHWQSYLLFYSAYKVKQPGTVTRIASGCTKEEQEAERAFQSQISDQMSSNFKVHFTPQFSKVKGEGEEGDGETYKFFNKPFGLLHWIEHAEVKIKDDDIVILLDPDQVLTRPITNDFSNQSENTLVGQNPKTIVTHGSPFAQEFGFGASWRNLDIDAVTGTNDSPAKSVTEQDAIDHYPAGPPYLATTKDMHAIARTWSDFVPRSYKIFPELMAEMYAFCIAVAHLKMPHQIVKSLMVSDVDVEDGEGWNFVEAIEDEKICSPAAMGYSTLPSVLHYCQRYVLGKHIFGKHKMPLDTFSCDAPLLAIPPEDIAERYDYWIDPNLVDGKREYLTKIEVKKTAFMICFLTHHANEASKFYKSRNCKSSEVSAAPLKIIDLWSGKTSTSSTKKEKGEY</sequence>
<dbReference type="GO" id="GO:0016757">
    <property type="term" value="F:glycosyltransferase activity"/>
    <property type="evidence" value="ECO:0007669"/>
    <property type="project" value="UniProtKB-KW"/>
</dbReference>
<evidence type="ECO:0000313" key="9">
    <source>
        <dbReference type="EMBL" id="CAE0467951.1"/>
    </source>
</evidence>
<evidence type="ECO:0000256" key="1">
    <source>
        <dbReference type="ARBA" id="ARBA00004167"/>
    </source>
</evidence>
<evidence type="ECO:0000256" key="4">
    <source>
        <dbReference type="ARBA" id="ARBA00022692"/>
    </source>
</evidence>
<evidence type="ECO:0000256" key="2">
    <source>
        <dbReference type="ARBA" id="ARBA00022676"/>
    </source>
</evidence>
<dbReference type="Pfam" id="PF23452">
    <property type="entry name" value="HPAT"/>
    <property type="match status" value="1"/>
</dbReference>
<feature type="transmembrane region" description="Helical" evidence="7">
    <location>
        <begin position="21"/>
        <end position="37"/>
    </location>
</feature>
<dbReference type="InterPro" id="IPR056508">
    <property type="entry name" value="HPAT-like"/>
</dbReference>
<evidence type="ECO:0000256" key="5">
    <source>
        <dbReference type="ARBA" id="ARBA00022989"/>
    </source>
</evidence>
<dbReference type="InterPro" id="IPR044845">
    <property type="entry name" value="HPAT/SRGT1-like"/>
</dbReference>
<evidence type="ECO:0000256" key="7">
    <source>
        <dbReference type="SAM" id="Phobius"/>
    </source>
</evidence>
<dbReference type="PANTHER" id="PTHR31485:SF7">
    <property type="entry name" value="PEPTIDYL SERINE ALPHA-GALACTOSYLTRANSFERASE"/>
    <property type="match status" value="1"/>
</dbReference>
<comment type="subcellular location">
    <subcellularLocation>
        <location evidence="1">Membrane</location>
        <topology evidence="1">Single-pass membrane protein</topology>
    </subcellularLocation>
</comment>
<gene>
    <name evidence="9" type="ORF">CDEB00056_LOCUS12804</name>
</gene>
<name>A0A7S3Q7Y1_9STRA</name>
<protein>
    <recommendedName>
        <fullName evidence="8">Hydroxyproline O-arabinosyltransferase-like domain-containing protein</fullName>
    </recommendedName>
</protein>
<feature type="domain" description="Hydroxyproline O-arabinosyltransferase-like" evidence="8">
    <location>
        <begin position="86"/>
        <end position="217"/>
    </location>
</feature>
<dbReference type="PANTHER" id="PTHR31485">
    <property type="entry name" value="PEPTIDYL SERINE ALPHA-GALACTOSYLTRANSFERASE"/>
    <property type="match status" value="1"/>
</dbReference>
<keyword evidence="3" id="KW-0808">Transferase</keyword>
<keyword evidence="6 7" id="KW-0472">Membrane</keyword>
<keyword evidence="4 7" id="KW-0812">Transmembrane</keyword>
<dbReference type="AlphaFoldDB" id="A0A7S3Q7Y1"/>
<evidence type="ECO:0000256" key="3">
    <source>
        <dbReference type="ARBA" id="ARBA00022679"/>
    </source>
</evidence>
<accession>A0A7S3Q7Y1</accession>
<evidence type="ECO:0000259" key="8">
    <source>
        <dbReference type="Pfam" id="PF23452"/>
    </source>
</evidence>
<keyword evidence="2" id="KW-0328">Glycosyltransferase</keyword>
<organism evidence="9">
    <name type="scientific">Chaetoceros debilis</name>
    <dbReference type="NCBI Taxonomy" id="122233"/>
    <lineage>
        <taxon>Eukaryota</taxon>
        <taxon>Sar</taxon>
        <taxon>Stramenopiles</taxon>
        <taxon>Ochrophyta</taxon>
        <taxon>Bacillariophyta</taxon>
        <taxon>Coscinodiscophyceae</taxon>
        <taxon>Chaetocerotophycidae</taxon>
        <taxon>Chaetocerotales</taxon>
        <taxon>Chaetocerotaceae</taxon>
        <taxon>Chaetoceros</taxon>
    </lineage>
</organism>
<keyword evidence="5 7" id="KW-1133">Transmembrane helix</keyword>
<proteinExistence type="predicted"/>
<reference evidence="9" key="1">
    <citation type="submission" date="2021-01" db="EMBL/GenBank/DDBJ databases">
        <authorList>
            <person name="Corre E."/>
            <person name="Pelletier E."/>
            <person name="Niang G."/>
            <person name="Scheremetjew M."/>
            <person name="Finn R."/>
            <person name="Kale V."/>
            <person name="Holt S."/>
            <person name="Cochrane G."/>
            <person name="Meng A."/>
            <person name="Brown T."/>
            <person name="Cohen L."/>
        </authorList>
    </citation>
    <scope>NUCLEOTIDE SEQUENCE</scope>
    <source>
        <strain evidence="9">MM31A-1</strain>
    </source>
</reference>
<dbReference type="GO" id="GO:0016020">
    <property type="term" value="C:membrane"/>
    <property type="evidence" value="ECO:0007669"/>
    <property type="project" value="UniProtKB-SubCell"/>
</dbReference>